<feature type="region of interest" description="Disordered" evidence="1">
    <location>
        <begin position="1"/>
        <end position="67"/>
    </location>
</feature>
<name>A0ABP3MBK5_SACER</name>
<evidence type="ECO:0000256" key="1">
    <source>
        <dbReference type="SAM" id="MobiDB-lite"/>
    </source>
</evidence>
<organism evidence="2 3">
    <name type="scientific">Saccharopolyspora erythraea</name>
    <name type="common">Streptomyces erythraeus</name>
    <dbReference type="NCBI Taxonomy" id="1836"/>
    <lineage>
        <taxon>Bacteria</taxon>
        <taxon>Bacillati</taxon>
        <taxon>Actinomycetota</taxon>
        <taxon>Actinomycetes</taxon>
        <taxon>Pseudonocardiales</taxon>
        <taxon>Pseudonocardiaceae</taxon>
        <taxon>Saccharopolyspora</taxon>
    </lineage>
</organism>
<evidence type="ECO:0000313" key="2">
    <source>
        <dbReference type="EMBL" id="GAA0515222.1"/>
    </source>
</evidence>
<gene>
    <name evidence="2" type="ORF">GCM10009533_12710</name>
</gene>
<sequence>MDSGQRAAALAHRSANRVDDDGVPHAPLPFCRDRTATALPRMKHSRSRRGKDRVRNAGIGEINAPSA</sequence>
<reference evidence="3" key="1">
    <citation type="journal article" date="2019" name="Int. J. Syst. Evol. Microbiol.">
        <title>The Global Catalogue of Microorganisms (GCM) 10K type strain sequencing project: providing services to taxonomists for standard genome sequencing and annotation.</title>
        <authorList>
            <consortium name="The Broad Institute Genomics Platform"/>
            <consortium name="The Broad Institute Genome Sequencing Center for Infectious Disease"/>
            <person name="Wu L."/>
            <person name="Ma J."/>
        </authorList>
    </citation>
    <scope>NUCLEOTIDE SEQUENCE [LARGE SCALE GENOMIC DNA]</scope>
    <source>
        <strain evidence="3">JCM 10303</strain>
    </source>
</reference>
<dbReference type="Proteomes" id="UP001500729">
    <property type="component" value="Unassembled WGS sequence"/>
</dbReference>
<comment type="caution">
    <text evidence="2">The sequence shown here is derived from an EMBL/GenBank/DDBJ whole genome shotgun (WGS) entry which is preliminary data.</text>
</comment>
<protein>
    <submittedName>
        <fullName evidence="2">Uncharacterized protein</fullName>
    </submittedName>
</protein>
<feature type="compositionally biased region" description="Basic residues" evidence="1">
    <location>
        <begin position="41"/>
        <end position="52"/>
    </location>
</feature>
<proteinExistence type="predicted"/>
<evidence type="ECO:0000313" key="3">
    <source>
        <dbReference type="Proteomes" id="UP001500729"/>
    </source>
</evidence>
<keyword evidence="3" id="KW-1185">Reference proteome</keyword>
<accession>A0ABP3MBK5</accession>
<dbReference type="EMBL" id="BAAAGS010000006">
    <property type="protein sequence ID" value="GAA0515222.1"/>
    <property type="molecule type" value="Genomic_DNA"/>
</dbReference>